<protein>
    <submittedName>
        <fullName evidence="1">Uncharacterized protein</fullName>
    </submittedName>
</protein>
<dbReference type="EMBL" id="GG662552">
    <property type="protein sequence ID" value="EWS72796.1"/>
    <property type="molecule type" value="Genomic_DNA"/>
</dbReference>
<name>W7XFM0_TETTS</name>
<dbReference type="Proteomes" id="UP000009168">
    <property type="component" value="Unassembled WGS sequence"/>
</dbReference>
<proteinExistence type="predicted"/>
<sequence>MAITEFFKLFFNGCTIFFKNVHALENQAVTLLIDISDEAFYELVIVSFFKVYPFIFEGIVKLSQINLIISLFASRIYLDLIQYHCKQLFFTHTFKGSVIDRVWKATH</sequence>
<reference evidence="2" key="1">
    <citation type="journal article" date="2006" name="PLoS Biol.">
        <title>Macronuclear genome sequence of the ciliate Tetrahymena thermophila, a model eukaryote.</title>
        <authorList>
            <person name="Eisen J.A."/>
            <person name="Coyne R.S."/>
            <person name="Wu M."/>
            <person name="Wu D."/>
            <person name="Thiagarajan M."/>
            <person name="Wortman J.R."/>
            <person name="Badger J.H."/>
            <person name="Ren Q."/>
            <person name="Amedeo P."/>
            <person name="Jones K.M."/>
            <person name="Tallon L.J."/>
            <person name="Delcher A.L."/>
            <person name="Salzberg S.L."/>
            <person name="Silva J.C."/>
            <person name="Haas B.J."/>
            <person name="Majoros W.H."/>
            <person name="Farzad M."/>
            <person name="Carlton J.M."/>
            <person name="Smith R.K. Jr."/>
            <person name="Garg J."/>
            <person name="Pearlman R.E."/>
            <person name="Karrer K.M."/>
            <person name="Sun L."/>
            <person name="Manning G."/>
            <person name="Elde N.C."/>
            <person name="Turkewitz A.P."/>
            <person name="Asai D.J."/>
            <person name="Wilkes D.E."/>
            <person name="Wang Y."/>
            <person name="Cai H."/>
            <person name="Collins K."/>
            <person name="Stewart B.A."/>
            <person name="Lee S.R."/>
            <person name="Wilamowska K."/>
            <person name="Weinberg Z."/>
            <person name="Ruzzo W.L."/>
            <person name="Wloga D."/>
            <person name="Gaertig J."/>
            <person name="Frankel J."/>
            <person name="Tsao C.-C."/>
            <person name="Gorovsky M.A."/>
            <person name="Keeling P.J."/>
            <person name="Waller R.F."/>
            <person name="Patron N.J."/>
            <person name="Cherry J.M."/>
            <person name="Stover N.A."/>
            <person name="Krieger C.J."/>
            <person name="del Toro C."/>
            <person name="Ryder H.F."/>
            <person name="Williamson S.C."/>
            <person name="Barbeau R.A."/>
            <person name="Hamilton E.P."/>
            <person name="Orias E."/>
        </authorList>
    </citation>
    <scope>NUCLEOTIDE SEQUENCE [LARGE SCALE GENOMIC DNA]</scope>
    <source>
        <strain evidence="2">SB210</strain>
    </source>
</reference>
<evidence type="ECO:0000313" key="2">
    <source>
        <dbReference type="Proteomes" id="UP000009168"/>
    </source>
</evidence>
<dbReference type="AlphaFoldDB" id="W7XFM0"/>
<dbReference type="KEGG" id="tet:TTHERM_000787423"/>
<organism evidence="1 2">
    <name type="scientific">Tetrahymena thermophila (strain SB210)</name>
    <dbReference type="NCBI Taxonomy" id="312017"/>
    <lineage>
        <taxon>Eukaryota</taxon>
        <taxon>Sar</taxon>
        <taxon>Alveolata</taxon>
        <taxon>Ciliophora</taxon>
        <taxon>Intramacronucleata</taxon>
        <taxon>Oligohymenophorea</taxon>
        <taxon>Hymenostomatida</taxon>
        <taxon>Tetrahymenina</taxon>
        <taxon>Tetrahymenidae</taxon>
        <taxon>Tetrahymena</taxon>
    </lineage>
</organism>
<gene>
    <name evidence="1" type="ORF">TTHERM_000787423</name>
</gene>
<accession>W7XFM0</accession>
<evidence type="ECO:0000313" key="1">
    <source>
        <dbReference type="EMBL" id="EWS72796.1"/>
    </source>
</evidence>
<dbReference type="GeneID" id="24440681"/>
<dbReference type="InParanoid" id="W7XFM0"/>
<dbReference type="RefSeq" id="XP_012654683.1">
    <property type="nucleotide sequence ID" value="XM_012799229.1"/>
</dbReference>
<keyword evidence="2" id="KW-1185">Reference proteome</keyword>